<comment type="caution">
    <text evidence="2">The sequence shown here is derived from an EMBL/GenBank/DDBJ whole genome shotgun (WGS) entry which is preliminary data.</text>
</comment>
<dbReference type="EMBL" id="JANDBC010000003">
    <property type="protein sequence ID" value="MCP9292908.1"/>
    <property type="molecule type" value="Genomic_DNA"/>
</dbReference>
<dbReference type="Pfam" id="PF20230">
    <property type="entry name" value="DUF6588"/>
    <property type="match status" value="1"/>
</dbReference>
<evidence type="ECO:0000313" key="2">
    <source>
        <dbReference type="EMBL" id="MCP9292908.1"/>
    </source>
</evidence>
<protein>
    <recommendedName>
        <fullName evidence="4">Outer membrane protein beta-barrel domain-containing protein</fullName>
    </recommendedName>
</protein>
<dbReference type="AlphaFoldDB" id="A0A9X2L7F0"/>
<dbReference type="RefSeq" id="WP_255135806.1">
    <property type="nucleotide sequence ID" value="NZ_JANDBC010000003.1"/>
</dbReference>
<dbReference type="Proteomes" id="UP001139125">
    <property type="component" value="Unassembled WGS sequence"/>
</dbReference>
<name>A0A9X2L7F0_9BACT</name>
<gene>
    <name evidence="2" type="ORF">NM125_15060</name>
</gene>
<evidence type="ECO:0000256" key="1">
    <source>
        <dbReference type="SAM" id="SignalP"/>
    </source>
</evidence>
<reference evidence="2" key="1">
    <citation type="submission" date="2022-06" db="EMBL/GenBank/DDBJ databases">
        <title>Gracilimonas sp. CAU 1638 isolated from sea sediment.</title>
        <authorList>
            <person name="Kim W."/>
        </authorList>
    </citation>
    <scope>NUCLEOTIDE SEQUENCE</scope>
    <source>
        <strain evidence="2">CAU 1638</strain>
    </source>
</reference>
<keyword evidence="1" id="KW-0732">Signal</keyword>
<feature type="chain" id="PRO_5040758143" description="Outer membrane protein beta-barrel domain-containing protein" evidence="1">
    <location>
        <begin position="29"/>
        <end position="373"/>
    </location>
</feature>
<accession>A0A9X2L7F0</accession>
<sequence length="373" mass="39525">MFNKFKKITKGLCALSVISLATVGNAQAQLGDAGAILRAGAEDANTLMESYLAPYTKGFGAGLNTGWFNTAKAHPTLGFDISLNVSAAVIPGSDQIFDVSQLALQQLEVVSGGSETPTVAGDKSTNTEVGIFATNPQNGNREEVARFGLPGGSGFPYAPAPMIQASLGIVKDTDISLRYIPEFTAPVVDAGVGLFGVGVKHGINQWLPGGKLLPVDLSVQIGYNKFNANANFNVDPEEGSDIYNPYNASQWDGQGIELETTATTYNAIVGKTVPFVSVYGGIGFETSKTSLKTPGAYPVTSFNPNYNPNSTDPETREKRIESVEGPIDLEIKDNNSMRAFAGLRFSLAVFRISASYTISNYSTFNVGVGFGLR</sequence>
<proteinExistence type="predicted"/>
<organism evidence="2 3">
    <name type="scientific">Gracilimonas sediminicola</name>
    <dbReference type="NCBI Taxonomy" id="2952158"/>
    <lineage>
        <taxon>Bacteria</taxon>
        <taxon>Pseudomonadati</taxon>
        <taxon>Balneolota</taxon>
        <taxon>Balneolia</taxon>
        <taxon>Balneolales</taxon>
        <taxon>Balneolaceae</taxon>
        <taxon>Gracilimonas</taxon>
    </lineage>
</organism>
<feature type="signal peptide" evidence="1">
    <location>
        <begin position="1"/>
        <end position="28"/>
    </location>
</feature>
<evidence type="ECO:0000313" key="3">
    <source>
        <dbReference type="Proteomes" id="UP001139125"/>
    </source>
</evidence>
<evidence type="ECO:0008006" key="4">
    <source>
        <dbReference type="Google" id="ProtNLM"/>
    </source>
</evidence>
<keyword evidence="3" id="KW-1185">Reference proteome</keyword>
<dbReference type="InterPro" id="IPR046495">
    <property type="entry name" value="DUF6588"/>
</dbReference>